<dbReference type="InterPro" id="IPR039977">
    <property type="entry name" value="Suv4-20/Set9"/>
</dbReference>
<evidence type="ECO:0000256" key="7">
    <source>
        <dbReference type="ARBA" id="ARBA00022679"/>
    </source>
</evidence>
<name>A0A1B3PDD5_POLVA</name>
<evidence type="ECO:0000256" key="13">
    <source>
        <dbReference type="ARBA" id="ARBA00051837"/>
    </source>
</evidence>
<evidence type="ECO:0000256" key="16">
    <source>
        <dbReference type="SAM" id="MobiDB-lite"/>
    </source>
</evidence>
<feature type="compositionally biased region" description="Basic and acidic residues" evidence="16">
    <location>
        <begin position="303"/>
        <end position="312"/>
    </location>
</feature>
<keyword evidence="5" id="KW-0678">Repressor</keyword>
<feature type="compositionally biased region" description="Polar residues" evidence="16">
    <location>
        <begin position="585"/>
        <end position="602"/>
    </location>
</feature>
<keyword evidence="10" id="KW-0805">Transcription regulation</keyword>
<evidence type="ECO:0000256" key="4">
    <source>
        <dbReference type="ARBA" id="ARBA00022454"/>
    </source>
</evidence>
<dbReference type="Gene3D" id="1.10.10.1700">
    <property type="entry name" value="Histone-lysine N-methyltransferase"/>
    <property type="match status" value="1"/>
</dbReference>
<keyword evidence="7 18" id="KW-0808">Transferase</keyword>
<dbReference type="InterPro" id="IPR046341">
    <property type="entry name" value="SET_dom_sf"/>
</dbReference>
<feature type="compositionally biased region" description="Basic and acidic residues" evidence="16">
    <location>
        <begin position="404"/>
        <end position="415"/>
    </location>
</feature>
<dbReference type="GO" id="GO:0032259">
    <property type="term" value="P:methylation"/>
    <property type="evidence" value="ECO:0007669"/>
    <property type="project" value="UniProtKB-KW"/>
</dbReference>
<dbReference type="PROSITE" id="PS51570">
    <property type="entry name" value="SAM_MT43_SUVAR420_2"/>
    <property type="match status" value="1"/>
</dbReference>
<evidence type="ECO:0000313" key="18">
    <source>
        <dbReference type="EMBL" id="AOG17733.1"/>
    </source>
</evidence>
<feature type="domain" description="SET" evidence="17">
    <location>
        <begin position="136"/>
        <end position="247"/>
    </location>
</feature>
<keyword evidence="9" id="KW-0156">Chromatin regulator</keyword>
<evidence type="ECO:0000256" key="15">
    <source>
        <dbReference type="ARBA" id="ARBA00071597"/>
    </source>
</evidence>
<feature type="compositionally biased region" description="Low complexity" evidence="16">
    <location>
        <begin position="457"/>
        <end position="475"/>
    </location>
</feature>
<evidence type="ECO:0000256" key="3">
    <source>
        <dbReference type="ARBA" id="ARBA00012188"/>
    </source>
</evidence>
<keyword evidence="8" id="KW-0949">S-adenosyl-L-methionine</keyword>
<dbReference type="SUPFAM" id="SSF82199">
    <property type="entry name" value="SET domain"/>
    <property type="match status" value="1"/>
</dbReference>
<dbReference type="GO" id="GO:0140941">
    <property type="term" value="F:histone H4K20me methyltransferase activity"/>
    <property type="evidence" value="ECO:0007669"/>
    <property type="project" value="UniProtKB-EC"/>
</dbReference>
<organism evidence="18">
    <name type="scientific">Polypedilum vanderplanki</name>
    <name type="common">Sleeping chironomid midge</name>
    <dbReference type="NCBI Taxonomy" id="319348"/>
    <lineage>
        <taxon>Eukaryota</taxon>
        <taxon>Metazoa</taxon>
        <taxon>Ecdysozoa</taxon>
        <taxon>Arthropoda</taxon>
        <taxon>Hexapoda</taxon>
        <taxon>Insecta</taxon>
        <taxon>Pterygota</taxon>
        <taxon>Neoptera</taxon>
        <taxon>Endopterygota</taxon>
        <taxon>Diptera</taxon>
        <taxon>Nematocera</taxon>
        <taxon>Chironomoidea</taxon>
        <taxon>Chironomidae</taxon>
        <taxon>Chironominae</taxon>
        <taxon>Polypedilum</taxon>
        <taxon>Polypedilum</taxon>
    </lineage>
</organism>
<protein>
    <recommendedName>
        <fullName evidence="15">Histone-lysine N-methyltransferase Suv4-20</fullName>
        <ecNumber evidence="3">2.1.1.362</ecNumber>
    </recommendedName>
</protein>
<feature type="compositionally biased region" description="Basic residues" evidence="16">
    <location>
        <begin position="562"/>
        <end position="580"/>
    </location>
</feature>
<comment type="subcellular location">
    <subcellularLocation>
        <location evidence="2">Chromosome</location>
    </subcellularLocation>
    <subcellularLocation>
        <location evidence="1">Nucleus</location>
    </subcellularLocation>
</comment>
<evidence type="ECO:0000256" key="12">
    <source>
        <dbReference type="ARBA" id="ARBA00023242"/>
    </source>
</evidence>
<dbReference type="GO" id="GO:0005694">
    <property type="term" value="C:chromosome"/>
    <property type="evidence" value="ECO:0007669"/>
    <property type="project" value="UniProtKB-SubCell"/>
</dbReference>
<dbReference type="InterPro" id="IPR041938">
    <property type="entry name" value="Hist-Lys_N-MTase_N"/>
</dbReference>
<dbReference type="FunFam" id="1.10.10.1700:FF:000001">
    <property type="entry name" value="Histone-lysine N-methyltransferase"/>
    <property type="match status" value="1"/>
</dbReference>
<evidence type="ECO:0000256" key="14">
    <source>
        <dbReference type="ARBA" id="ARBA00052814"/>
    </source>
</evidence>
<feature type="region of interest" description="Disordered" evidence="16">
    <location>
        <begin position="562"/>
        <end position="617"/>
    </location>
</feature>
<reference evidence="18" key="1">
    <citation type="submission" date="2016-01" db="EMBL/GenBank/DDBJ databases">
        <title>Diversity of S-adenosylmethionine dependent methyltransferases of the cryptobiotic chironomid in relation to desiccation stress resistance.</title>
        <authorList>
            <person name="Deviatiiarov R."/>
            <person name="Gusev O."/>
            <person name="Aupov R."/>
            <person name="Cornette R."/>
            <person name="Kikawada T."/>
        </authorList>
    </citation>
    <scope>NUCLEOTIDE SEQUENCE</scope>
</reference>
<dbReference type="PANTHER" id="PTHR12977">
    <property type="entry name" value="SUPPRESSOR OF VARIEGATION 4-20-RELATED"/>
    <property type="match status" value="1"/>
</dbReference>
<evidence type="ECO:0000256" key="1">
    <source>
        <dbReference type="ARBA" id="ARBA00004123"/>
    </source>
</evidence>
<gene>
    <name evidence="18" type="primary">HMT-24</name>
</gene>
<dbReference type="PROSITE" id="PS50280">
    <property type="entry name" value="SET"/>
    <property type="match status" value="1"/>
</dbReference>
<dbReference type="PANTHER" id="PTHR12977:SF4">
    <property type="entry name" value="HISTONE-LYSINE N-METHYLTRANSFERASE KMT5B"/>
    <property type="match status" value="1"/>
</dbReference>
<feature type="region of interest" description="Disordered" evidence="16">
    <location>
        <begin position="278"/>
        <end position="315"/>
    </location>
</feature>
<keyword evidence="6 18" id="KW-0489">Methyltransferase</keyword>
<keyword evidence="12" id="KW-0539">Nucleus</keyword>
<dbReference type="InterPro" id="IPR001214">
    <property type="entry name" value="SET_dom"/>
</dbReference>
<comment type="catalytic activity">
    <reaction evidence="14">
        <text>N(6),N(6)-dimethyl-L-lysyl(20)-[histone H4] + S-adenosyl-L-methionine = N(6),N(6),N(6)-trimethyl-L-lysyl(20)-[histone H4] + S-adenosyl-L-homocysteine + H(+)</text>
        <dbReference type="Rhea" id="RHEA:61992"/>
        <dbReference type="Rhea" id="RHEA-COMP:15556"/>
        <dbReference type="Rhea" id="RHEA-COMP:15998"/>
        <dbReference type="ChEBI" id="CHEBI:15378"/>
        <dbReference type="ChEBI" id="CHEBI:57856"/>
        <dbReference type="ChEBI" id="CHEBI:59789"/>
        <dbReference type="ChEBI" id="CHEBI:61961"/>
        <dbReference type="ChEBI" id="CHEBI:61976"/>
    </reaction>
</comment>
<evidence type="ECO:0000256" key="8">
    <source>
        <dbReference type="ARBA" id="ARBA00022691"/>
    </source>
</evidence>
<comment type="catalytic activity">
    <reaction evidence="13">
        <text>N(6)-methyl-L-lysyl(20)-[histone H4] + S-adenosyl-L-methionine = N(6),N(6)-dimethyl-L-lysyl(20)-[histone H4] + S-adenosyl-L-homocysteine + H(+)</text>
        <dbReference type="Rhea" id="RHEA:60348"/>
        <dbReference type="Rhea" id="RHEA-COMP:15555"/>
        <dbReference type="Rhea" id="RHEA-COMP:15556"/>
        <dbReference type="ChEBI" id="CHEBI:15378"/>
        <dbReference type="ChEBI" id="CHEBI:57856"/>
        <dbReference type="ChEBI" id="CHEBI:59789"/>
        <dbReference type="ChEBI" id="CHEBI:61929"/>
        <dbReference type="ChEBI" id="CHEBI:61976"/>
        <dbReference type="EC" id="2.1.1.362"/>
    </reaction>
</comment>
<evidence type="ECO:0000256" key="6">
    <source>
        <dbReference type="ARBA" id="ARBA00022603"/>
    </source>
</evidence>
<feature type="non-terminal residue" evidence="18">
    <location>
        <position position="663"/>
    </location>
</feature>
<accession>A0A1B3PDD5</accession>
<evidence type="ECO:0000259" key="17">
    <source>
        <dbReference type="PROSITE" id="PS50280"/>
    </source>
</evidence>
<evidence type="ECO:0000256" key="5">
    <source>
        <dbReference type="ARBA" id="ARBA00022491"/>
    </source>
</evidence>
<dbReference type="EC" id="2.1.1.362" evidence="3"/>
<evidence type="ECO:0000256" key="2">
    <source>
        <dbReference type="ARBA" id="ARBA00004286"/>
    </source>
</evidence>
<feature type="non-terminal residue" evidence="18">
    <location>
        <position position="1"/>
    </location>
</feature>
<dbReference type="SMART" id="SM00317">
    <property type="entry name" value="SET"/>
    <property type="match status" value="1"/>
</dbReference>
<keyword evidence="11" id="KW-0804">Transcription</keyword>
<feature type="compositionally biased region" description="Polar residues" evidence="16">
    <location>
        <begin position="352"/>
        <end position="390"/>
    </location>
</feature>
<dbReference type="FunFam" id="2.170.270.10:FF:000006">
    <property type="entry name" value="Histone-lysine N-methyltransferase"/>
    <property type="match status" value="1"/>
</dbReference>
<sequence length="663" mass="76239">IHAEEMVVGKQQVKNRSRSTIFSKMQSSVMGMSPKELSENDDLATSLILDTILGFQTHKMNTRYKPQRINREELKRITDEFIETQNYDIAMSKIMSGDWIPKSKLTTKNKLAQKRLYAHIYRYLRVFDQQSGFVIEPCYRYSLEGQKGAKISSTKKWYKNEKIECLVGCIAEMTEAEEASLLHPGKNDFSVMYSCRKNCAQLWLGPAAFINHDCRANCKFVPTGRDTACVKVLRDIEIGEEITCFYGEDFFGDSNRYCECETCERRCSGAFSKWKEKPSEEKLPGGYRLRETDNRINRKKNFSHHDSDKSETPADTQLSFKELRKRCTKYDAEMIIAQRSPNYVDESNITTTTSASKQPSHNHATRNSIFTATSNIVTRSTKRLNSNDSPKSFLGRKQPNPKPFRKEMIDFDKNSNGDADVDTESDTTNSFNIYKNDFQDDQLNAGRQQKSTRLSESESSSSWENKQFPNTNNLNLIPNFGNNSILLKTPERRLKLTIRVKRSPASSNTCSSFDQNFGLDEKSNNKCDDNEPEYEILRTEGIDCTGISENESTSTLIFTGIKRSKRKKRHKHKKSKRNKKFSNSDEFTNYSEQTCNNSSETSSHYDETEEDKQQNYTRAKRVKLMFGNEMKILNIPDKTSSSTSESDLKSNTTSLIPVKCWDY</sequence>
<dbReference type="Gene3D" id="2.170.270.10">
    <property type="entry name" value="SET domain"/>
    <property type="match status" value="1"/>
</dbReference>
<dbReference type="EMBL" id="KU659934">
    <property type="protein sequence ID" value="AOG17733.1"/>
    <property type="molecule type" value="mRNA"/>
</dbReference>
<feature type="region of interest" description="Disordered" evidence="16">
    <location>
        <begin position="352"/>
        <end position="475"/>
    </location>
</feature>
<keyword evidence="4" id="KW-0158">Chromosome</keyword>
<dbReference type="Pfam" id="PF00856">
    <property type="entry name" value="SET"/>
    <property type="match status" value="1"/>
</dbReference>
<evidence type="ECO:0000256" key="11">
    <source>
        <dbReference type="ARBA" id="ARBA00023163"/>
    </source>
</evidence>
<feature type="compositionally biased region" description="Basic and acidic residues" evidence="16">
    <location>
        <begin position="278"/>
        <end position="296"/>
    </location>
</feature>
<dbReference type="CDD" id="cd19186">
    <property type="entry name" value="SET_Suv4-20"/>
    <property type="match status" value="1"/>
</dbReference>
<evidence type="ECO:0000256" key="10">
    <source>
        <dbReference type="ARBA" id="ARBA00023015"/>
    </source>
</evidence>
<dbReference type="GO" id="GO:0005634">
    <property type="term" value="C:nucleus"/>
    <property type="evidence" value="ECO:0007669"/>
    <property type="project" value="UniProtKB-SubCell"/>
</dbReference>
<proteinExistence type="evidence at transcript level"/>
<feature type="compositionally biased region" description="Polar residues" evidence="16">
    <location>
        <begin position="441"/>
        <end position="454"/>
    </location>
</feature>
<evidence type="ECO:0000256" key="9">
    <source>
        <dbReference type="ARBA" id="ARBA00022853"/>
    </source>
</evidence>
<dbReference type="AlphaFoldDB" id="A0A1B3PDD5"/>
<dbReference type="InterPro" id="IPR044426">
    <property type="entry name" value="Suv4-20_SET"/>
</dbReference>
<dbReference type="InterPro" id="IPR025790">
    <property type="entry name" value="Suv4-20_animal"/>
</dbReference>